<feature type="region of interest" description="Disordered" evidence="1">
    <location>
        <begin position="55"/>
        <end position="79"/>
    </location>
</feature>
<gene>
    <name evidence="2" type="ORF">A5677_17570</name>
</gene>
<proteinExistence type="predicted"/>
<evidence type="ECO:0000313" key="2">
    <source>
        <dbReference type="EMBL" id="OCB56887.1"/>
    </source>
</evidence>
<name>A0A1B9DA16_MYCMA</name>
<evidence type="ECO:0000256" key="1">
    <source>
        <dbReference type="SAM" id="MobiDB-lite"/>
    </source>
</evidence>
<comment type="caution">
    <text evidence="2">The sequence shown here is derived from an EMBL/GenBank/DDBJ whole genome shotgun (WGS) entry which is preliminary data.</text>
</comment>
<sequence>MIGSFRGRQVAMAIFRQTENGMTDGVVHMAGTSSSKQVPEFPSSAAIRAEDKVPMSQGMPSMTGPRQIAGCKPDTLRPW</sequence>
<dbReference type="EMBL" id="MBEE01000088">
    <property type="protein sequence ID" value="OCB56887.1"/>
    <property type="molecule type" value="Genomic_DNA"/>
</dbReference>
<dbReference type="Proteomes" id="UP000092683">
    <property type="component" value="Unassembled WGS sequence"/>
</dbReference>
<evidence type="ECO:0000313" key="3">
    <source>
        <dbReference type="Proteomes" id="UP000092683"/>
    </source>
</evidence>
<accession>A0A1B9DA16</accession>
<protein>
    <submittedName>
        <fullName evidence="2">Uncharacterized protein</fullName>
    </submittedName>
</protein>
<dbReference type="AlphaFoldDB" id="A0A1B9DA16"/>
<organism evidence="2 3">
    <name type="scientific">Mycobacterium malmoense</name>
    <dbReference type="NCBI Taxonomy" id="1780"/>
    <lineage>
        <taxon>Bacteria</taxon>
        <taxon>Bacillati</taxon>
        <taxon>Actinomycetota</taxon>
        <taxon>Actinomycetes</taxon>
        <taxon>Mycobacteriales</taxon>
        <taxon>Mycobacteriaceae</taxon>
        <taxon>Mycobacterium</taxon>
    </lineage>
</organism>
<reference evidence="2 3" key="1">
    <citation type="submission" date="2016-06" db="EMBL/GenBank/DDBJ databases">
        <authorList>
            <person name="Kjaerup R.B."/>
            <person name="Dalgaard T.S."/>
            <person name="Juul-Madsen H.R."/>
        </authorList>
    </citation>
    <scope>NUCLEOTIDE SEQUENCE [LARGE SCALE GENOMIC DNA]</scope>
    <source>
        <strain evidence="2 3">E3012</strain>
    </source>
</reference>